<keyword evidence="7" id="KW-1185">Reference proteome</keyword>
<dbReference type="GO" id="GO:0005737">
    <property type="term" value="C:cytoplasm"/>
    <property type="evidence" value="ECO:0007669"/>
    <property type="project" value="UniProtKB-SubCell"/>
</dbReference>
<dbReference type="RefSeq" id="XP_022494242.1">
    <property type="nucleotide sequence ID" value="XM_022649778.1"/>
</dbReference>
<dbReference type="GeneID" id="34594910"/>
<evidence type="ECO:0000256" key="1">
    <source>
        <dbReference type="ARBA" id="ARBA00022490"/>
    </source>
</evidence>
<dbReference type="GO" id="GO:0006606">
    <property type="term" value="P:protein import into nucleus"/>
    <property type="evidence" value="ECO:0007669"/>
    <property type="project" value="UniProtKB-ARBA"/>
</dbReference>
<dbReference type="Pfam" id="PF02136">
    <property type="entry name" value="NTF2"/>
    <property type="match status" value="1"/>
</dbReference>
<dbReference type="AlphaFoldDB" id="A0A178BTG9"/>
<gene>
    <name evidence="6" type="ORF">AYO20_11531</name>
</gene>
<dbReference type="Proteomes" id="UP000185904">
    <property type="component" value="Unassembled WGS sequence"/>
</dbReference>
<sequence length="126" mass="14354">MGDFQQIAQQFVEFYYKTFDGDRTQLAALYRDKSMLTFEKDPFLGTQSILEKLTNLPFQKVQHRVDTTDAQPSNEQGGILVMVTGALLVDDQQHPMSYVQTFNLHPEGGSYFVFNDVFRLVYAASG</sequence>
<evidence type="ECO:0000256" key="2">
    <source>
        <dbReference type="ARBA" id="ARBA00026247"/>
    </source>
</evidence>
<keyword evidence="4" id="KW-0653">Protein transport</keyword>
<comment type="caution">
    <text evidence="6">The sequence shown here is derived from an EMBL/GenBank/DDBJ whole genome shotgun (WGS) entry which is preliminary data.</text>
</comment>
<dbReference type="OrthoDB" id="6507044at2759"/>
<dbReference type="SUPFAM" id="SSF54427">
    <property type="entry name" value="NTF2-like"/>
    <property type="match status" value="1"/>
</dbReference>
<accession>A0A178BTG9</accession>
<protein>
    <recommendedName>
        <fullName evidence="2 4">Nuclear transport factor 2</fullName>
        <shortName evidence="4">NTF-2</shortName>
    </recommendedName>
</protein>
<dbReference type="PROSITE" id="PS50177">
    <property type="entry name" value="NTF2_DOMAIN"/>
    <property type="match status" value="1"/>
</dbReference>
<evidence type="ECO:0000256" key="4">
    <source>
        <dbReference type="RuleBase" id="RU369002"/>
    </source>
</evidence>
<dbReference type="InterPro" id="IPR002075">
    <property type="entry name" value="NTF2_dom"/>
</dbReference>
<dbReference type="InterPro" id="IPR032710">
    <property type="entry name" value="NTF2-like_dom_sf"/>
</dbReference>
<evidence type="ECO:0000259" key="5">
    <source>
        <dbReference type="PROSITE" id="PS50177"/>
    </source>
</evidence>
<organism evidence="6 7">
    <name type="scientific">Fonsecaea nubica</name>
    <dbReference type="NCBI Taxonomy" id="856822"/>
    <lineage>
        <taxon>Eukaryota</taxon>
        <taxon>Fungi</taxon>
        <taxon>Dikarya</taxon>
        <taxon>Ascomycota</taxon>
        <taxon>Pezizomycotina</taxon>
        <taxon>Eurotiomycetes</taxon>
        <taxon>Chaetothyriomycetidae</taxon>
        <taxon>Chaetothyriales</taxon>
        <taxon>Herpotrichiellaceae</taxon>
        <taxon>Fonsecaea</taxon>
    </lineage>
</organism>
<dbReference type="GO" id="GO:0005635">
    <property type="term" value="C:nuclear envelope"/>
    <property type="evidence" value="ECO:0007669"/>
    <property type="project" value="UniProtKB-ARBA"/>
</dbReference>
<dbReference type="PANTHER" id="PTHR12612">
    <property type="entry name" value="NUCLEAR TRANSPORT FACTOR 2"/>
    <property type="match status" value="1"/>
</dbReference>
<dbReference type="FunFam" id="3.10.450.50:FF:000005">
    <property type="entry name" value="Nuclear transport factor 2"/>
    <property type="match status" value="1"/>
</dbReference>
<dbReference type="CDD" id="cd00780">
    <property type="entry name" value="NTF2"/>
    <property type="match status" value="1"/>
</dbReference>
<evidence type="ECO:0000313" key="7">
    <source>
        <dbReference type="Proteomes" id="UP000185904"/>
    </source>
</evidence>
<dbReference type="InterPro" id="IPR045875">
    <property type="entry name" value="NTF2"/>
</dbReference>
<proteinExistence type="predicted"/>
<comment type="function">
    <text evidence="3">Facilitates protein transport into the nucleus. Could be part of a multicomponent system of cytosolic factors that assemble at the pore complex during nuclear import.</text>
</comment>
<keyword evidence="1 4" id="KW-0963">Cytoplasm</keyword>
<dbReference type="EMBL" id="LVCJ01000163">
    <property type="protein sequence ID" value="OAL20205.1"/>
    <property type="molecule type" value="Genomic_DNA"/>
</dbReference>
<feature type="domain" description="NTF2" evidence="5">
    <location>
        <begin position="7"/>
        <end position="120"/>
    </location>
</feature>
<dbReference type="GO" id="GO:0051028">
    <property type="term" value="P:mRNA transport"/>
    <property type="evidence" value="ECO:0007669"/>
    <property type="project" value="UniProtKB-UniRule"/>
</dbReference>
<reference evidence="6 7" key="1">
    <citation type="submission" date="2016-03" db="EMBL/GenBank/DDBJ databases">
        <title>The draft genome sequence of Fonsecaea nubica causative agent of cutaneous subcutaneous infection in human host.</title>
        <authorList>
            <person name="Costa F."/>
            <person name="Sybren D.H."/>
            <person name="Raittz R.T."/>
            <person name="Weiss V.A."/>
            <person name="Leao A.C."/>
            <person name="Gomes R."/>
            <person name="De Souza E.M."/>
            <person name="Pedrosa F.O."/>
            <person name="Steffens M.B."/>
            <person name="Bombassaro A."/>
            <person name="Tadra-Sfeir M.Z."/>
            <person name="Moreno L.F."/>
            <person name="Najafzadeh M.J."/>
            <person name="Felipe M.S."/>
            <person name="Teixeira M."/>
            <person name="Sun J."/>
            <person name="Xi L."/>
            <person name="Castro M.A."/>
            <person name="Vicente V.A."/>
        </authorList>
    </citation>
    <scope>NUCLEOTIDE SEQUENCE [LARGE SCALE GENOMIC DNA]</scope>
    <source>
        <strain evidence="6 7">CBS 269.64</strain>
    </source>
</reference>
<dbReference type="InterPro" id="IPR018222">
    <property type="entry name" value="Nuclear_transport_factor_2_euk"/>
</dbReference>
<evidence type="ECO:0000313" key="6">
    <source>
        <dbReference type="EMBL" id="OAL20205.1"/>
    </source>
</evidence>
<evidence type="ECO:0000256" key="3">
    <source>
        <dbReference type="ARBA" id="ARBA00053082"/>
    </source>
</evidence>
<dbReference type="Gene3D" id="3.10.450.50">
    <property type="match status" value="1"/>
</dbReference>
<comment type="subcellular location">
    <subcellularLocation>
        <location evidence="4">Cytoplasm</location>
    </subcellularLocation>
    <subcellularLocation>
        <location evidence="4">Nucleus</location>
    </subcellularLocation>
</comment>
<comment type="function">
    <text evidence="4">Has a role in nuclear-cytoplasmic transport of proteins and mRNAs.</text>
</comment>
<keyword evidence="4" id="KW-0539">Nucleus</keyword>
<keyword evidence="4" id="KW-0813">Transport</keyword>
<name>A0A178BTG9_9EURO</name>